<evidence type="ECO:0000313" key="2">
    <source>
        <dbReference type="Proteomes" id="UP000054524"/>
    </source>
</evidence>
<sequence>MNTAASLDRLAYELAGSRRTAFYPILEKHLRTKELLENSVSRVRIYVMKMYCLCADGDISMGSYMYSKIKGDLHLIAGCNVEMIMAHESLLIVNQIDELIEHRDIFNFKSIYNFNLSLLKNNLEECKDLSLKLTKTHPSCAMVLLLKGTGEIRGLQLEILKVLLRKVRVSNSLISLLLAKGIPYASVLQKYVLDNITKKENDISSLLLLKDLVLRGIPIEEYGYTIDSLLEKLDDWEIYEYCLENDIQIQKKDNKSINYLTYELSLSMEPERILRYVRTSHNFSFLFKNMEGMDAARREELLQSVKHSDPLRFLYLNNAKFEFFSKEGCLEIRDFRSYLNNMTDLIFLVGILIKEKRDEGIVQALLILLVKRSDFPGNQYITMLICGLLRYLLAYELFTTEYEKLDVQNIQLESLSYLWSDLQILYETWLRIKLPEDLTESYLSNRLIAIGSANTNMFNLTEREEYSQLLALLSYRDRLINSPTYKQITEGKLYPLEKTPNIEKILISESRYIFAKVTSRAQKGKGSSAFVTLDSIPESLDTCSIRKIFQDSLNKISAFMPVPHDVSSILDRIIHSQEIIWNALQKSEQMN</sequence>
<name>A0A086J215_NEMA1</name>
<reference evidence="1 2" key="1">
    <citation type="journal article" date="2014" name="Genome Announc.">
        <title>Genome Sequence of the Microsporidian Species Nematocida sp1 Strain ERTm6 (ATCC PRA-372).</title>
        <authorList>
            <person name="Bakowski M.A."/>
            <person name="Priest M."/>
            <person name="Young S."/>
            <person name="Cuomo C.A."/>
            <person name="Troemel E.R."/>
        </authorList>
    </citation>
    <scope>NUCLEOTIDE SEQUENCE [LARGE SCALE GENOMIC DNA]</scope>
    <source>
        <strain evidence="1 2">ERTm6</strain>
    </source>
</reference>
<keyword evidence="2" id="KW-1185">Reference proteome</keyword>
<protein>
    <submittedName>
        <fullName evidence="1">Uncharacterized protein</fullName>
    </submittedName>
</protein>
<comment type="caution">
    <text evidence="1">The sequence shown here is derived from an EMBL/GenBank/DDBJ whole genome shotgun (WGS) entry which is preliminary data.</text>
</comment>
<dbReference type="AlphaFoldDB" id="A0A086J215"/>
<organism evidence="1 2">
    <name type="scientific">Nematocida ausubeli (strain ATCC PRA-371 / ERTm2)</name>
    <name type="common">Nematode killer fungus</name>
    <dbReference type="NCBI Taxonomy" id="1913371"/>
    <lineage>
        <taxon>Eukaryota</taxon>
        <taxon>Fungi</taxon>
        <taxon>Fungi incertae sedis</taxon>
        <taxon>Microsporidia</taxon>
        <taxon>Nematocida</taxon>
    </lineage>
</organism>
<dbReference type="Proteomes" id="UP000054524">
    <property type="component" value="Unassembled WGS sequence"/>
</dbReference>
<dbReference type="HOGENOM" id="CLU_462382_0_0_1"/>
<proteinExistence type="predicted"/>
<evidence type="ECO:0000313" key="1">
    <source>
        <dbReference type="EMBL" id="KFG26183.1"/>
    </source>
</evidence>
<dbReference type="RefSeq" id="XP_052904738.1">
    <property type="nucleotide sequence ID" value="XM_053048933.1"/>
</dbReference>
<gene>
    <name evidence="1" type="ORF">NESG_01299</name>
</gene>
<dbReference type="EMBL" id="AKIJ01000003">
    <property type="protein sequence ID" value="KFG26183.1"/>
    <property type="molecule type" value="Genomic_DNA"/>
</dbReference>
<accession>A0A086J215</accession>
<dbReference type="GeneID" id="77676272"/>